<evidence type="ECO:0000313" key="3">
    <source>
        <dbReference type="Proteomes" id="UP000054717"/>
    </source>
</evidence>
<evidence type="ECO:0000259" key="1">
    <source>
        <dbReference type="PROSITE" id="PS51708"/>
    </source>
</evidence>
<name>A0A158K095_9BURK</name>
<reference evidence="2" key="1">
    <citation type="submission" date="2016-01" db="EMBL/GenBank/DDBJ databases">
        <authorList>
            <person name="Peeters Charlotte."/>
        </authorList>
    </citation>
    <scope>NUCLEOTIDE SEQUENCE</scope>
    <source>
        <strain evidence="2">LMG 22936</strain>
    </source>
</reference>
<keyword evidence="3" id="KW-1185">Reference proteome</keyword>
<gene>
    <name evidence="2" type="ORF">AWB66_05032</name>
</gene>
<feature type="domain" description="CHAD" evidence="1">
    <location>
        <begin position="207"/>
        <end position="491"/>
    </location>
</feature>
<dbReference type="Proteomes" id="UP000054717">
    <property type="component" value="Unassembled WGS sequence"/>
</dbReference>
<proteinExistence type="predicted"/>
<dbReference type="PROSITE" id="PS51708">
    <property type="entry name" value="CHAD"/>
    <property type="match status" value="1"/>
</dbReference>
<accession>A0A158K095</accession>
<organism evidence="2 3">
    <name type="scientific">Caballeronia telluris</name>
    <dbReference type="NCBI Taxonomy" id="326475"/>
    <lineage>
        <taxon>Bacteria</taxon>
        <taxon>Pseudomonadati</taxon>
        <taxon>Pseudomonadota</taxon>
        <taxon>Betaproteobacteria</taxon>
        <taxon>Burkholderiales</taxon>
        <taxon>Burkholderiaceae</taxon>
        <taxon>Caballeronia</taxon>
    </lineage>
</organism>
<dbReference type="InterPro" id="IPR038186">
    <property type="entry name" value="CHAD_dom_sf"/>
</dbReference>
<sequence length="491" mass="53227">MTAWIELALVASQNTFDELAEALEAAPPFKGVEVERLAVIAQELETHAPGWCLSVEQHADARTLHAVEIKQAGLPGVTRCRKFARPVGDAAGVALSELVASGDAPSALQHVEPVRSPTRESRRMQWRVDSPAGGVLAVLAAQDGERTTLTLAAPADAADALGAVFDVARAAVDAAPFHLLADANDANDADTSGAPVVHASKVDVPWRSTTREAFVAIAASIAAHWFGNEAGALRALDVERVHQLRVAQRRLKTLLKLFPDCVDAAWDETIAPELAWFGDLLADARDWDVFTDTTLAAWATADAQGAPSWRNAIDAADAKRIGARERLDAALHSTRYARLTLAFVEWLARLEAHGGHGAHDDVDLAKYAKKRIRKHYRKIADVADLTTLDAHARHRVRIHAKRLRYALEFLRSLATRRTRKTVARRLSRLQSVLGEANDAAVAADRLAALPSASDYQRGFARAWAAVSEAKDAAEGERILRSIDAPRLKSPD</sequence>
<dbReference type="AlphaFoldDB" id="A0A158K095"/>
<dbReference type="EMBL" id="FCNZ02000024">
    <property type="protein sequence ID" value="SAL74566.1"/>
    <property type="molecule type" value="Genomic_DNA"/>
</dbReference>
<dbReference type="Pfam" id="PF05235">
    <property type="entry name" value="CHAD"/>
    <property type="match status" value="1"/>
</dbReference>
<dbReference type="Gene3D" id="1.40.20.10">
    <property type="entry name" value="CHAD domain"/>
    <property type="match status" value="1"/>
</dbReference>
<protein>
    <submittedName>
        <fullName evidence="2">CHAD domain-containing protein</fullName>
    </submittedName>
</protein>
<comment type="caution">
    <text evidence="2">The sequence shown here is derived from an EMBL/GenBank/DDBJ whole genome shotgun (WGS) entry which is preliminary data.</text>
</comment>
<evidence type="ECO:0000313" key="2">
    <source>
        <dbReference type="EMBL" id="SAL74566.1"/>
    </source>
</evidence>
<dbReference type="RefSeq" id="WP_087632803.1">
    <property type="nucleotide sequence ID" value="NZ_FCNZ02000024.1"/>
</dbReference>
<dbReference type="InterPro" id="IPR007899">
    <property type="entry name" value="CHAD_dom"/>
</dbReference>
<dbReference type="PANTHER" id="PTHR39339">
    <property type="entry name" value="SLR1444 PROTEIN"/>
    <property type="match status" value="1"/>
</dbReference>
<dbReference type="STRING" id="326475.AWB66_05032"/>
<dbReference type="SMART" id="SM00880">
    <property type="entry name" value="CHAD"/>
    <property type="match status" value="1"/>
</dbReference>
<dbReference type="PANTHER" id="PTHR39339:SF1">
    <property type="entry name" value="CHAD DOMAIN-CONTAINING PROTEIN"/>
    <property type="match status" value="1"/>
</dbReference>